<dbReference type="PROSITE" id="PS51257">
    <property type="entry name" value="PROKAR_LIPOPROTEIN"/>
    <property type="match status" value="1"/>
</dbReference>
<reference evidence="9" key="1">
    <citation type="submission" date="2024-05" db="EMBL/GenBank/DDBJ databases">
        <authorList>
            <person name="Cai S.Y."/>
            <person name="Jin L.M."/>
            <person name="Li H.R."/>
        </authorList>
    </citation>
    <scope>NUCLEOTIDE SEQUENCE</scope>
    <source>
        <strain evidence="9">A5-74</strain>
    </source>
</reference>
<evidence type="ECO:0000256" key="2">
    <source>
        <dbReference type="ARBA" id="ARBA00013194"/>
    </source>
</evidence>
<evidence type="ECO:0000259" key="8">
    <source>
        <dbReference type="PROSITE" id="PS50059"/>
    </source>
</evidence>
<evidence type="ECO:0000313" key="9">
    <source>
        <dbReference type="EMBL" id="XCG65307.1"/>
    </source>
</evidence>
<dbReference type="EMBL" id="CP159218">
    <property type="protein sequence ID" value="XCG65307.1"/>
    <property type="molecule type" value="Genomic_DNA"/>
</dbReference>
<dbReference type="Pfam" id="PF00254">
    <property type="entry name" value="FKBP_C"/>
    <property type="match status" value="1"/>
</dbReference>
<dbReference type="InterPro" id="IPR044609">
    <property type="entry name" value="FKBP2/11"/>
</dbReference>
<evidence type="ECO:0000256" key="1">
    <source>
        <dbReference type="ARBA" id="ARBA00000971"/>
    </source>
</evidence>
<evidence type="ECO:0000256" key="7">
    <source>
        <dbReference type="SAM" id="SignalP"/>
    </source>
</evidence>
<dbReference type="PANTHER" id="PTHR45779">
    <property type="entry name" value="PEPTIDYLPROLYL ISOMERASE"/>
    <property type="match status" value="1"/>
</dbReference>
<feature type="chain" id="PRO_5043537856" description="peptidylprolyl isomerase" evidence="7">
    <location>
        <begin position="20"/>
        <end position="364"/>
    </location>
</feature>
<keyword evidence="3 5" id="KW-0697">Rotamase</keyword>
<evidence type="ECO:0000256" key="6">
    <source>
        <dbReference type="SAM" id="MobiDB-lite"/>
    </source>
</evidence>
<feature type="signal peptide" evidence="7">
    <location>
        <begin position="1"/>
        <end position="19"/>
    </location>
</feature>
<sequence>MRVRAAALAGSVALAVLLAGCGGGDSGSPATSGDATSSGSSTSGSASSSDGSSSPSSSAAAPNPGPEVPPATTIAPAVAKDLMPTATGGFGDKPVITFPKTPAPNSLQREILTEGTGAVVKSGDFLSASYLGVVWGADKAFDNSYDRKAPSTFQIGAGKVVPGWDTTLVGLKIGSRVLISLPPADGYGSTGNSGAGIKGTDTIVFVVDIVDTIPSDRGGEVDAKPVPTLPTGIPQVAGKLGERPTITIPKGQAAPTTARAIVLATGTGPKLIAGENMLAQYELVTWDGTQKQGTWPVANATTPDEESRTGLQSIPLQAGSPFEKLVGLNIGSRVLLLVPATADSTGSGGGTPALAAVVDIVAKG</sequence>
<comment type="catalytic activity">
    <reaction evidence="1 5">
        <text>[protein]-peptidylproline (omega=180) = [protein]-peptidylproline (omega=0)</text>
        <dbReference type="Rhea" id="RHEA:16237"/>
        <dbReference type="Rhea" id="RHEA-COMP:10747"/>
        <dbReference type="Rhea" id="RHEA-COMP:10748"/>
        <dbReference type="ChEBI" id="CHEBI:83833"/>
        <dbReference type="ChEBI" id="CHEBI:83834"/>
        <dbReference type="EC" id="5.2.1.8"/>
    </reaction>
</comment>
<keyword evidence="7" id="KW-0732">Signal</keyword>
<dbReference type="PANTHER" id="PTHR45779:SF7">
    <property type="entry name" value="PEPTIDYLPROLYL ISOMERASE"/>
    <property type="match status" value="1"/>
</dbReference>
<evidence type="ECO:0000256" key="4">
    <source>
        <dbReference type="ARBA" id="ARBA00023235"/>
    </source>
</evidence>
<organism evidence="9">
    <name type="scientific">Nakamurella sp. A5-74</name>
    <dbReference type="NCBI Taxonomy" id="3158264"/>
    <lineage>
        <taxon>Bacteria</taxon>
        <taxon>Bacillati</taxon>
        <taxon>Actinomycetota</taxon>
        <taxon>Actinomycetes</taxon>
        <taxon>Nakamurellales</taxon>
        <taxon>Nakamurellaceae</taxon>
        <taxon>Nakamurella</taxon>
    </lineage>
</organism>
<accession>A0AAU8DWU4</accession>
<dbReference type="PROSITE" id="PS50059">
    <property type="entry name" value="FKBP_PPIASE"/>
    <property type="match status" value="1"/>
</dbReference>
<dbReference type="InterPro" id="IPR046357">
    <property type="entry name" value="PPIase_dom_sf"/>
</dbReference>
<dbReference type="GO" id="GO:0003755">
    <property type="term" value="F:peptidyl-prolyl cis-trans isomerase activity"/>
    <property type="evidence" value="ECO:0007669"/>
    <property type="project" value="UniProtKB-KW"/>
</dbReference>
<protein>
    <recommendedName>
        <fullName evidence="2 5">peptidylprolyl isomerase</fullName>
        <ecNumber evidence="2 5">5.2.1.8</ecNumber>
    </recommendedName>
</protein>
<dbReference type="AlphaFoldDB" id="A0AAU8DWU4"/>
<dbReference type="EC" id="5.2.1.8" evidence="2 5"/>
<dbReference type="Gene3D" id="3.10.50.40">
    <property type="match status" value="1"/>
</dbReference>
<dbReference type="RefSeq" id="WP_353650912.1">
    <property type="nucleotide sequence ID" value="NZ_CP159218.1"/>
</dbReference>
<feature type="region of interest" description="Disordered" evidence="6">
    <location>
        <begin position="218"/>
        <end position="242"/>
    </location>
</feature>
<proteinExistence type="predicted"/>
<keyword evidence="4 5" id="KW-0413">Isomerase</keyword>
<feature type="region of interest" description="Disordered" evidence="6">
    <location>
        <begin position="24"/>
        <end position="72"/>
    </location>
</feature>
<name>A0AAU8DWU4_9ACTN</name>
<evidence type="ECO:0000256" key="3">
    <source>
        <dbReference type="ARBA" id="ARBA00023110"/>
    </source>
</evidence>
<evidence type="ECO:0000256" key="5">
    <source>
        <dbReference type="PROSITE-ProRule" id="PRU00277"/>
    </source>
</evidence>
<dbReference type="InterPro" id="IPR001179">
    <property type="entry name" value="PPIase_FKBP_dom"/>
</dbReference>
<gene>
    <name evidence="9" type="ORF">ABLG96_08470</name>
</gene>
<feature type="domain" description="PPIase FKBP-type" evidence="8">
    <location>
        <begin position="123"/>
        <end position="213"/>
    </location>
</feature>
<feature type="compositionally biased region" description="Low complexity" evidence="6">
    <location>
        <begin position="27"/>
        <end position="62"/>
    </location>
</feature>
<dbReference type="SUPFAM" id="SSF54534">
    <property type="entry name" value="FKBP-like"/>
    <property type="match status" value="1"/>
</dbReference>